<sequence>MAGQVHAFERPERFVAGTVGEPGDRTFYLQATDQSRIVSVVLEKTQVALLAERLVELLDEAQRRLGADTGDEPDDVDTDPLAAPVEEEFRVGTLSLAWDAESSTVIVEATAQSEDEEAPEDELDSLRVRLTATETRAFVARAIKVVAAGRPPCPLCGLPLEAGGHVCPRSNGYRR</sequence>
<dbReference type="InParanoid" id="A0A545AGL7"/>
<gene>
    <name evidence="1" type="ORF">FL583_34625</name>
</gene>
<comment type="caution">
    <text evidence="1">The sequence shown here is derived from an EMBL/GenBank/DDBJ whole genome shotgun (WGS) entry which is preliminary data.</text>
</comment>
<dbReference type="OrthoDB" id="156387at2"/>
<dbReference type="Pfam" id="PF11290">
    <property type="entry name" value="DUF3090"/>
    <property type="match status" value="1"/>
</dbReference>
<dbReference type="AlphaFoldDB" id="A0A545AGL7"/>
<dbReference type="RefSeq" id="WP_142709108.1">
    <property type="nucleotide sequence ID" value="NZ_VIRS01000040.1"/>
</dbReference>
<evidence type="ECO:0000313" key="2">
    <source>
        <dbReference type="Proteomes" id="UP000317982"/>
    </source>
</evidence>
<dbReference type="EMBL" id="VIRS01000040">
    <property type="protein sequence ID" value="TQS40476.1"/>
    <property type="molecule type" value="Genomic_DNA"/>
</dbReference>
<protein>
    <submittedName>
        <fullName evidence="1">DUF3090 family protein</fullName>
    </submittedName>
</protein>
<proteinExistence type="predicted"/>
<dbReference type="Proteomes" id="UP000317982">
    <property type="component" value="Unassembled WGS sequence"/>
</dbReference>
<accession>A0A545AGL7</accession>
<evidence type="ECO:0000313" key="1">
    <source>
        <dbReference type="EMBL" id="TQS40476.1"/>
    </source>
</evidence>
<dbReference type="NCBIfam" id="TIGR03847">
    <property type="entry name" value="conserved hypothetical protein"/>
    <property type="match status" value="1"/>
</dbReference>
<reference evidence="1 2" key="1">
    <citation type="submission" date="2019-07" db="EMBL/GenBank/DDBJ databases">
        <title>Cryptosporangium phraense sp. nov., isolated from plant litter.</title>
        <authorList>
            <person name="Suriyachadkun C."/>
        </authorList>
    </citation>
    <scope>NUCLEOTIDE SEQUENCE [LARGE SCALE GENOMIC DNA]</scope>
    <source>
        <strain evidence="1 2">A-T 5661</strain>
    </source>
</reference>
<name>A0A545AGL7_9ACTN</name>
<organism evidence="1 2">
    <name type="scientific">Cryptosporangium phraense</name>
    <dbReference type="NCBI Taxonomy" id="2593070"/>
    <lineage>
        <taxon>Bacteria</taxon>
        <taxon>Bacillati</taxon>
        <taxon>Actinomycetota</taxon>
        <taxon>Actinomycetes</taxon>
        <taxon>Cryptosporangiales</taxon>
        <taxon>Cryptosporangiaceae</taxon>
        <taxon>Cryptosporangium</taxon>
    </lineage>
</organism>
<dbReference type="InterPro" id="IPR021441">
    <property type="entry name" value="DUF3090"/>
</dbReference>
<keyword evidence="2" id="KW-1185">Reference proteome</keyword>